<dbReference type="GO" id="GO:0008757">
    <property type="term" value="F:S-adenosylmethionine-dependent methyltransferase activity"/>
    <property type="evidence" value="ECO:0007669"/>
    <property type="project" value="InterPro"/>
</dbReference>
<accession>A0A3D8T7S5</accession>
<proteinExistence type="predicted"/>
<dbReference type="Pfam" id="PF08241">
    <property type="entry name" value="Methyltransf_11"/>
    <property type="match status" value="1"/>
</dbReference>
<dbReference type="AlphaFoldDB" id="A0A3D8T7S5"/>
<dbReference type="InterPro" id="IPR029063">
    <property type="entry name" value="SAM-dependent_MTases_sf"/>
</dbReference>
<evidence type="ECO:0000259" key="1">
    <source>
        <dbReference type="Pfam" id="PF08241"/>
    </source>
</evidence>
<dbReference type="EMBL" id="PVWQ01000001">
    <property type="protein sequence ID" value="RDW94048.1"/>
    <property type="molecule type" value="Genomic_DNA"/>
</dbReference>
<keyword evidence="2" id="KW-0489">Methyltransferase</keyword>
<dbReference type="Proteomes" id="UP000256690">
    <property type="component" value="Unassembled WGS sequence"/>
</dbReference>
<keyword evidence="2" id="KW-0808">Transferase</keyword>
<dbReference type="RefSeq" id="XP_026609231.1">
    <property type="nucleotide sequence ID" value="XM_026743386.1"/>
</dbReference>
<dbReference type="GeneID" id="38111740"/>
<dbReference type="Gene3D" id="3.40.50.150">
    <property type="entry name" value="Vaccinia Virus protein VP39"/>
    <property type="match status" value="1"/>
</dbReference>
<evidence type="ECO:0000313" key="3">
    <source>
        <dbReference type="Proteomes" id="UP000256690"/>
    </source>
</evidence>
<keyword evidence="3" id="KW-1185">Reference proteome</keyword>
<dbReference type="PANTHER" id="PTHR43861">
    <property type="entry name" value="TRANS-ACONITATE 2-METHYLTRANSFERASE-RELATED"/>
    <property type="match status" value="1"/>
</dbReference>
<organism evidence="2 3">
    <name type="scientific">Aspergillus mulundensis</name>
    <dbReference type="NCBI Taxonomy" id="1810919"/>
    <lineage>
        <taxon>Eukaryota</taxon>
        <taxon>Fungi</taxon>
        <taxon>Dikarya</taxon>
        <taxon>Ascomycota</taxon>
        <taxon>Pezizomycotina</taxon>
        <taxon>Eurotiomycetes</taxon>
        <taxon>Eurotiomycetidae</taxon>
        <taxon>Eurotiales</taxon>
        <taxon>Aspergillaceae</taxon>
        <taxon>Aspergillus</taxon>
        <taxon>Aspergillus subgen. Nidulantes</taxon>
    </lineage>
</organism>
<protein>
    <submittedName>
        <fullName evidence="2">SAM-dependent methyltransferase</fullName>
    </submittedName>
</protein>
<gene>
    <name evidence="2" type="ORF">DSM5745_01370</name>
</gene>
<reference evidence="2 3" key="1">
    <citation type="journal article" date="2018" name="IMA Fungus">
        <title>IMA Genome-F 9: Draft genome sequence of Annulohypoxylon stygium, Aspergillus mulundensis, Berkeleyomyces basicola (syn. Thielaviopsis basicola), Ceratocystis smalleyi, two Cercospora beticola strains, Coleophoma cylindrospora, Fusarium fracticaudum, Phialophora cf. hyalina, and Morchella septimelata.</title>
        <authorList>
            <person name="Wingfield B.D."/>
            <person name="Bills G.F."/>
            <person name="Dong Y."/>
            <person name="Huang W."/>
            <person name="Nel W.J."/>
            <person name="Swalarsk-Parry B.S."/>
            <person name="Vaghefi N."/>
            <person name="Wilken P.M."/>
            <person name="An Z."/>
            <person name="de Beer Z.W."/>
            <person name="De Vos L."/>
            <person name="Chen L."/>
            <person name="Duong T.A."/>
            <person name="Gao Y."/>
            <person name="Hammerbacher A."/>
            <person name="Kikkert J.R."/>
            <person name="Li Y."/>
            <person name="Li H."/>
            <person name="Li K."/>
            <person name="Li Q."/>
            <person name="Liu X."/>
            <person name="Ma X."/>
            <person name="Naidoo K."/>
            <person name="Pethybridge S.J."/>
            <person name="Sun J."/>
            <person name="Steenkamp E.T."/>
            <person name="van der Nest M.A."/>
            <person name="van Wyk S."/>
            <person name="Wingfield M.J."/>
            <person name="Xiong C."/>
            <person name="Yue Q."/>
            <person name="Zhang X."/>
        </authorList>
    </citation>
    <scope>NUCLEOTIDE SEQUENCE [LARGE SCALE GENOMIC DNA]</scope>
    <source>
        <strain evidence="2 3">DSM 5745</strain>
    </source>
</reference>
<dbReference type="STRING" id="1810919.A0A3D8T7S5"/>
<dbReference type="OrthoDB" id="66144at2759"/>
<sequence length="243" mass="27420">MTTDFTEKNRQAFDKKAATYKSGFEKVVETLVNVVQEQRSWVSDTWVDTEAGKGKEIKALEYACGPGYISLALAPFVNRVVGMDISDNMLEEFKKHVREAGRSETMIGVKADLVSESSPAEVSGPEYFNFDLVFVSMALHHFEFPEKAMINLGKRLKKGGVMMIIDMIPEDHHGHEHEHARHQMGDMVDTISKHGFSLEEMRTMYENAGVGIGFEYKVLESPLVFTKDGKTFEKTIFIARGQK</sequence>
<name>A0A3D8T7S5_9EURO</name>
<dbReference type="CDD" id="cd02440">
    <property type="entry name" value="AdoMet_MTases"/>
    <property type="match status" value="1"/>
</dbReference>
<evidence type="ECO:0000313" key="2">
    <source>
        <dbReference type="EMBL" id="RDW94048.1"/>
    </source>
</evidence>
<dbReference type="GO" id="GO:0032259">
    <property type="term" value="P:methylation"/>
    <property type="evidence" value="ECO:0007669"/>
    <property type="project" value="UniProtKB-KW"/>
</dbReference>
<dbReference type="SUPFAM" id="SSF53335">
    <property type="entry name" value="S-adenosyl-L-methionine-dependent methyltransferases"/>
    <property type="match status" value="1"/>
</dbReference>
<dbReference type="InterPro" id="IPR013216">
    <property type="entry name" value="Methyltransf_11"/>
</dbReference>
<comment type="caution">
    <text evidence="2">The sequence shown here is derived from an EMBL/GenBank/DDBJ whole genome shotgun (WGS) entry which is preliminary data.</text>
</comment>
<feature type="domain" description="Methyltransferase type 11" evidence="1">
    <location>
        <begin position="60"/>
        <end position="164"/>
    </location>
</feature>